<reference evidence="2" key="1">
    <citation type="submission" date="2014-08" db="EMBL/GenBank/DDBJ databases">
        <authorList>
            <person name="Sharma Rahul"/>
            <person name="Thines Marco"/>
        </authorList>
    </citation>
    <scope>NUCLEOTIDE SEQUENCE</scope>
</reference>
<dbReference type="SUPFAM" id="SSF50182">
    <property type="entry name" value="Sm-like ribonucleoproteins"/>
    <property type="match status" value="1"/>
</dbReference>
<proteinExistence type="predicted"/>
<dbReference type="EMBL" id="LN483157">
    <property type="protein sequence ID" value="CED83755.1"/>
    <property type="molecule type" value="Genomic_DNA"/>
</dbReference>
<dbReference type="InterPro" id="IPR034110">
    <property type="entry name" value="LSMD1_Sm"/>
</dbReference>
<dbReference type="Pfam" id="PF01423">
    <property type="entry name" value="LSM"/>
    <property type="match status" value="1"/>
</dbReference>
<feature type="domain" description="Sm" evidence="1">
    <location>
        <begin position="12"/>
        <end position="83"/>
    </location>
</feature>
<protein>
    <submittedName>
        <fullName evidence="2">U1 snRNP component</fullName>
    </submittedName>
</protein>
<dbReference type="SMART" id="SM00651">
    <property type="entry name" value="Sm"/>
    <property type="match status" value="1"/>
</dbReference>
<dbReference type="InterPro" id="IPR050914">
    <property type="entry name" value="snRNP_SmB/NAA38-like"/>
</dbReference>
<evidence type="ECO:0000313" key="2">
    <source>
        <dbReference type="EMBL" id="CED83755.1"/>
    </source>
</evidence>
<dbReference type="AlphaFoldDB" id="A0A0F7ST67"/>
<accession>A0A0F7ST67</accession>
<dbReference type="InterPro" id="IPR001163">
    <property type="entry name" value="Sm_dom_euk/arc"/>
</dbReference>
<dbReference type="PANTHER" id="PTHR10701:SF5">
    <property type="entry name" value="N-ALPHA-ACETYLTRANSFERASE 38, NATC AUXILIARY SUBUNIT"/>
    <property type="match status" value="1"/>
</dbReference>
<sequence length="114" mass="12850">MPSDRPDTPAIQALRESLNKTFRISIQDGRTFTGTFICTDKTKNIILDQTTESKPTAGDQGPRFERDVGMVMIPWKNMPVDEFLGDMCGKHIALKASYMLSLWLTHSEAIWLSS</sequence>
<dbReference type="InterPro" id="IPR010920">
    <property type="entry name" value="LSM_dom_sf"/>
</dbReference>
<dbReference type="CDD" id="cd06168">
    <property type="entry name" value="LSMD1"/>
    <property type="match status" value="1"/>
</dbReference>
<dbReference type="PANTHER" id="PTHR10701">
    <property type="entry name" value="SMALL NUCLEAR RIBONUCLEOPROTEIN-ASSOCIATED PROTEIN B AND N"/>
    <property type="match status" value="1"/>
</dbReference>
<evidence type="ECO:0000259" key="1">
    <source>
        <dbReference type="SMART" id="SM00651"/>
    </source>
</evidence>
<dbReference type="Gene3D" id="2.30.30.100">
    <property type="match status" value="1"/>
</dbReference>
<organism evidence="2">
    <name type="scientific">Phaffia rhodozyma</name>
    <name type="common">Yeast</name>
    <name type="synonym">Xanthophyllomyces dendrorhous</name>
    <dbReference type="NCBI Taxonomy" id="264483"/>
    <lineage>
        <taxon>Eukaryota</taxon>
        <taxon>Fungi</taxon>
        <taxon>Dikarya</taxon>
        <taxon>Basidiomycota</taxon>
        <taxon>Agaricomycotina</taxon>
        <taxon>Tremellomycetes</taxon>
        <taxon>Cystofilobasidiales</taxon>
        <taxon>Mrakiaceae</taxon>
        <taxon>Phaffia</taxon>
    </lineage>
</organism>
<dbReference type="GO" id="GO:0031417">
    <property type="term" value="C:NatC complex"/>
    <property type="evidence" value="ECO:0007669"/>
    <property type="project" value="InterPro"/>
</dbReference>
<name>A0A0F7ST67_PHARH</name>